<dbReference type="InterPro" id="IPR030865">
    <property type="entry name" value="LapB"/>
</dbReference>
<dbReference type="HAMAP" id="MF_00994">
    <property type="entry name" value="LPS_assembly_LapB"/>
    <property type="match status" value="1"/>
</dbReference>
<dbReference type="Pfam" id="PF13432">
    <property type="entry name" value="TPR_16"/>
    <property type="match status" value="1"/>
</dbReference>
<accession>A0AA38XGC1</accession>
<evidence type="ECO:0000259" key="3">
    <source>
        <dbReference type="Pfam" id="PF18073"/>
    </source>
</evidence>
<dbReference type="SUPFAM" id="SSF81901">
    <property type="entry name" value="HCP-like"/>
    <property type="match status" value="1"/>
</dbReference>
<keyword evidence="2" id="KW-0812">Transmembrane</keyword>
<evidence type="ECO:0000256" key="2">
    <source>
        <dbReference type="SAM" id="Phobius"/>
    </source>
</evidence>
<dbReference type="Pfam" id="PF18073">
    <property type="entry name" value="Zn_ribbon_LapB"/>
    <property type="match status" value="1"/>
</dbReference>
<dbReference type="AlphaFoldDB" id="A0AA38XGC1"/>
<keyword evidence="2" id="KW-1133">Transmembrane helix</keyword>
<reference evidence="4" key="1">
    <citation type="submission" date="2022-10" db="EMBL/GenBank/DDBJ databases">
        <title>Culturing micro-colonial fungi from biological soil crusts in the Mojave desert and describing Neophaeococcomyces mojavensis, and introducing the new genera and species Taxawa tesnikishii.</title>
        <authorList>
            <person name="Kurbessoian T."/>
            <person name="Stajich J.E."/>
        </authorList>
    </citation>
    <scope>NUCLEOTIDE SEQUENCE</scope>
    <source>
        <strain evidence="4">TK_35</strain>
    </source>
</reference>
<feature type="transmembrane region" description="Helical" evidence="2">
    <location>
        <begin position="40"/>
        <end position="68"/>
    </location>
</feature>
<name>A0AA38XGC1_9EURO</name>
<comment type="caution">
    <text evidence="4">The sequence shown here is derived from an EMBL/GenBank/DDBJ whole genome shotgun (WGS) entry which is preliminary data.</text>
</comment>
<keyword evidence="2" id="KW-0472">Membrane</keyword>
<dbReference type="GO" id="GO:0046872">
    <property type="term" value="F:metal ion binding"/>
    <property type="evidence" value="ECO:0007669"/>
    <property type="project" value="UniProtKB-KW"/>
</dbReference>
<dbReference type="InterPro" id="IPR011990">
    <property type="entry name" value="TPR-like_helical_dom_sf"/>
</dbReference>
<dbReference type="InterPro" id="IPR041166">
    <property type="entry name" value="Rubredoxin_2"/>
</dbReference>
<feature type="transmembrane region" description="Helical" evidence="2">
    <location>
        <begin position="6"/>
        <end position="33"/>
    </location>
</feature>
<dbReference type="GO" id="GO:0008653">
    <property type="term" value="P:lipopolysaccharide metabolic process"/>
    <property type="evidence" value="ECO:0007669"/>
    <property type="project" value="InterPro"/>
</dbReference>
<evidence type="ECO:0000256" key="1">
    <source>
        <dbReference type="ARBA" id="ARBA00022723"/>
    </source>
</evidence>
<dbReference type="NCBIfam" id="NF008757">
    <property type="entry name" value="PRK11788.1-5"/>
    <property type="match status" value="1"/>
</dbReference>
<dbReference type="EMBL" id="JAPDRN010000204">
    <property type="protein sequence ID" value="KAJ9612836.1"/>
    <property type="molecule type" value="Genomic_DNA"/>
</dbReference>
<dbReference type="Gene3D" id="1.25.40.10">
    <property type="entry name" value="Tetratricopeptide repeat domain"/>
    <property type="match status" value="2"/>
</dbReference>
<gene>
    <name evidence="4" type="ORF">H2204_014830</name>
</gene>
<feature type="transmembrane region" description="Helical" evidence="2">
    <location>
        <begin position="92"/>
        <end position="110"/>
    </location>
</feature>
<dbReference type="InterPro" id="IPR019734">
    <property type="entry name" value="TPR_rpt"/>
</dbReference>
<protein>
    <recommendedName>
        <fullName evidence="3">LapB rubredoxin metal binding domain-containing protein</fullName>
    </recommendedName>
</protein>
<keyword evidence="1" id="KW-0479">Metal-binding</keyword>
<feature type="domain" description="LapB rubredoxin metal binding" evidence="3">
    <location>
        <begin position="443"/>
        <end position="470"/>
    </location>
</feature>
<organism evidence="4">
    <name type="scientific">Knufia peltigerae</name>
    <dbReference type="NCBI Taxonomy" id="1002370"/>
    <lineage>
        <taxon>Eukaryota</taxon>
        <taxon>Fungi</taxon>
        <taxon>Dikarya</taxon>
        <taxon>Ascomycota</taxon>
        <taxon>Pezizomycotina</taxon>
        <taxon>Eurotiomycetes</taxon>
        <taxon>Chaetothyriomycetidae</taxon>
        <taxon>Chaetothyriales</taxon>
        <taxon>Trichomeriaceae</taxon>
        <taxon>Knufia</taxon>
    </lineage>
</organism>
<sequence>MKVFRLLVLLTVLILGLIIGAVNMTAMSINLLFTQLNTSVGVALIAALLIGVVVGAGLVLVSVVIPLYSQLRRANKSAAAPSAPVMEFVSEWFWFFLCLPLAALAGWVIGRRGGQRHGDNQVSHLSSTYFRGLNYLLNEQPDKAIELFLHIAELDKETFETQVALGHLFRRRGEVDRAIRLHQGLVNRQDLSDAQRVQALLALGEDYMKSGLLDRAETVFTELAQLDQRAPQALKHLIGIYQAERDWEKAIDNATRFEDVTGEPMGKLIGQFECELAERFRGAGKLEEARAAIARAYQADAMSVRAGIIEGRLETDAGNAEAAVRAFERAARNDPEYLPEVLPALMENYRKVGDLGGARAFLSEMTEHYRGIAPVLALTRLMEEQEGVAPARAYLGRQLKDRPSVRGESALIDLTLAEGADSTATLHDLKHITDQLLVRNPAYRCTRCGFGARTHHWQCPSCKEWGTVKPLLNYAVL</sequence>
<dbReference type="Pfam" id="PF13176">
    <property type="entry name" value="TPR_7"/>
    <property type="match status" value="1"/>
</dbReference>
<proteinExistence type="inferred from homology"/>
<evidence type="ECO:0000313" key="4">
    <source>
        <dbReference type="EMBL" id="KAJ9612836.1"/>
    </source>
</evidence>